<reference evidence="3" key="2">
    <citation type="submission" date="2014-02" db="EMBL/GenBank/DDBJ databases">
        <title>Complete Genome Sequence of Neisseria meningitides, serogroup A strain 510612.</title>
        <authorList>
            <person name="Zhang X."/>
            <person name="Zhang Y."/>
            <person name="Yang J."/>
            <person name="Zhu Y."/>
            <person name="Jin Q."/>
        </authorList>
    </citation>
    <scope>NUCLEOTIDE SEQUENCE</scope>
    <source>
        <strain evidence="3">NMA510612</strain>
    </source>
</reference>
<dbReference type="EMBL" id="CP007524">
    <property type="protein sequence ID" value="AHW74593.1"/>
    <property type="molecule type" value="Genomic_DNA"/>
</dbReference>
<evidence type="ECO:0000313" key="3">
    <source>
        <dbReference type="Proteomes" id="UP000023582"/>
    </source>
</evidence>
<organism evidence="2 3">
    <name type="scientific">Neisseria meningitidis</name>
    <dbReference type="NCBI Taxonomy" id="487"/>
    <lineage>
        <taxon>Bacteria</taxon>
        <taxon>Pseudomonadati</taxon>
        <taxon>Pseudomonadota</taxon>
        <taxon>Betaproteobacteria</taxon>
        <taxon>Neisseriales</taxon>
        <taxon>Neisseriaceae</taxon>
        <taxon>Neisseria</taxon>
    </lineage>
</organism>
<accession>X5F5Z1</accession>
<evidence type="ECO:0000313" key="2">
    <source>
        <dbReference type="EMBL" id="AHW74593.1"/>
    </source>
</evidence>
<dbReference type="Proteomes" id="UP000023582">
    <property type="component" value="Chromosome"/>
</dbReference>
<dbReference type="KEGG" id="nmx:NMA510612_0277"/>
<name>X5F5Z1_NEIME</name>
<keyword evidence="1" id="KW-0472">Membrane</keyword>
<keyword evidence="1" id="KW-0812">Transmembrane</keyword>
<feature type="transmembrane region" description="Helical" evidence="1">
    <location>
        <begin position="21"/>
        <end position="44"/>
    </location>
</feature>
<proteinExistence type="predicted"/>
<protein>
    <submittedName>
        <fullName evidence="2">Uncharacterized protein</fullName>
    </submittedName>
</protein>
<gene>
    <name evidence="2" type="ORF">NMA510612_0277</name>
</gene>
<dbReference type="PATRIC" id="fig|487.517.peg.277"/>
<dbReference type="AlphaFoldDB" id="X5F5Z1"/>
<evidence type="ECO:0000256" key="1">
    <source>
        <dbReference type="SAM" id="Phobius"/>
    </source>
</evidence>
<reference evidence="2 3" key="1">
    <citation type="journal article" date="2014" name="Genome Announc.">
        <title>Complete Genome Sequence of Neisseria meningitidis Serogroup A Strain NMA510612, Isolated from a Patient with Bacterial Meningitis in China.</title>
        <authorList>
            <person name="Zhang Y."/>
            <person name="Yang J."/>
            <person name="Xu L."/>
            <person name="Zhu Y."/>
            <person name="Liu B."/>
            <person name="Shao Z."/>
            <person name="Zhang X."/>
            <person name="Jin Q."/>
        </authorList>
    </citation>
    <scope>NUCLEOTIDE SEQUENCE [LARGE SCALE GENOMIC DNA]</scope>
    <source>
        <strain evidence="3">NMA510612</strain>
    </source>
</reference>
<sequence length="77" mass="8636">MPSEAASDGIFPARPSVSAKLIHYLKTGGIFIIGTVLPIVQTAYPCGRNRPKRYAALPYRTSYDPFRTSFQNLSRRF</sequence>
<keyword evidence="1" id="KW-1133">Transmembrane helix</keyword>